<keyword evidence="4 7" id="KW-0413">Isomerase</keyword>
<gene>
    <name evidence="7" type="primary">FKBP43_8</name>
    <name evidence="7" type="ORF">g.64954</name>
</gene>
<feature type="compositionally biased region" description="Basic and acidic residues" evidence="5">
    <location>
        <begin position="462"/>
        <end position="477"/>
    </location>
</feature>
<organism evidence="7">
    <name type="scientific">Anthurium amnicola</name>
    <dbReference type="NCBI Taxonomy" id="1678845"/>
    <lineage>
        <taxon>Eukaryota</taxon>
        <taxon>Viridiplantae</taxon>
        <taxon>Streptophyta</taxon>
        <taxon>Embryophyta</taxon>
        <taxon>Tracheophyta</taxon>
        <taxon>Spermatophyta</taxon>
        <taxon>Magnoliopsida</taxon>
        <taxon>Liliopsida</taxon>
        <taxon>Araceae</taxon>
        <taxon>Pothoideae</taxon>
        <taxon>Potheae</taxon>
        <taxon>Anthurium</taxon>
    </lineage>
</organism>
<feature type="compositionally biased region" description="Basic residues" evidence="5">
    <location>
        <begin position="522"/>
        <end position="535"/>
    </location>
</feature>
<feature type="compositionally biased region" description="Basic and acidic residues" evidence="5">
    <location>
        <begin position="258"/>
        <end position="271"/>
    </location>
</feature>
<evidence type="ECO:0000259" key="6">
    <source>
        <dbReference type="Pfam" id="PF17800"/>
    </source>
</evidence>
<dbReference type="GO" id="GO:0003755">
    <property type="term" value="F:peptidyl-prolyl cis-trans isomerase activity"/>
    <property type="evidence" value="ECO:0007669"/>
    <property type="project" value="UniProtKB-KW"/>
</dbReference>
<feature type="compositionally biased region" description="Basic and acidic residues" evidence="5">
    <location>
        <begin position="491"/>
        <end position="500"/>
    </location>
</feature>
<feature type="compositionally biased region" description="Basic residues" evidence="5">
    <location>
        <begin position="203"/>
        <end position="212"/>
    </location>
</feature>
<feature type="non-terminal residue" evidence="7">
    <location>
        <position position="1"/>
    </location>
</feature>
<evidence type="ECO:0000256" key="5">
    <source>
        <dbReference type="SAM" id="MobiDB-lite"/>
    </source>
</evidence>
<feature type="compositionally biased region" description="Basic residues" evidence="5">
    <location>
        <begin position="373"/>
        <end position="382"/>
    </location>
</feature>
<evidence type="ECO:0000256" key="4">
    <source>
        <dbReference type="ARBA" id="ARBA00023235"/>
    </source>
</evidence>
<sequence length="535" mass="59540">ILRFLPHLEFIFDSVPQFEFLGFVLLLILPIRSLVPFTGLEVKPGKPYTHIHDGSRGALRLSQATLGDGTATKRSVLQCNVGNKSPVLLCSLLPDRAESCCLDLQFEESEEVIFSVVGPRSVHVAGYFIGGSNRRSSGDANDSDSYGEDIWATGSEDSGSYGSEDEYESDFIDDGDIEVSPSHRRSGVVIEEIEDEKPVKGNFSHRHVKKKHQVSDSDEGDVSPQHQFVKHSKSPALESEEADGFPISFSMGKKNKEKKVGVDGKLDDKTLNVDRKRKLDVVVQDKGSKREDKVDAFGSEKSKKKKKDKVKSVKSLGTDANIPGEKIKDLPCQDQSKCADDKKYEVQPCEEEIEKANQEGLAQEMVMAESNRKLKKRKKERVRRGETHETGDLLTEDKVEEGATTAKIETTDNSEQVNIVDNDNDLLSKSGHRGVSDEMETSSSSDKWKRKKKKAKGVGTFDQEKRSAETLGKEGNDKGQSVEIIVTELSKSQEKMDHNRPVGLSFEMTTDINGESVPADKHLKHNKKKHHKKSR</sequence>
<feature type="region of interest" description="Disordered" evidence="5">
    <location>
        <begin position="196"/>
        <end position="271"/>
    </location>
</feature>
<dbReference type="Pfam" id="PF17800">
    <property type="entry name" value="NPL"/>
    <property type="match status" value="1"/>
</dbReference>
<feature type="compositionally biased region" description="Basic and acidic residues" evidence="5">
    <location>
        <begin position="286"/>
        <end position="301"/>
    </location>
</feature>
<dbReference type="Gene3D" id="2.60.120.340">
    <property type="entry name" value="Nucleoplasmin core domain"/>
    <property type="match status" value="1"/>
</dbReference>
<feature type="region of interest" description="Disordered" evidence="5">
    <location>
        <begin position="360"/>
        <end position="535"/>
    </location>
</feature>
<name>A0A1D1YZX8_9ARAE</name>
<feature type="compositionally biased region" description="Polar residues" evidence="5">
    <location>
        <begin position="407"/>
        <end position="427"/>
    </location>
</feature>
<feature type="compositionally biased region" description="Basic and acidic residues" evidence="5">
    <location>
        <begin position="383"/>
        <end position="401"/>
    </location>
</feature>
<dbReference type="AlphaFoldDB" id="A0A1D1YZX8"/>
<dbReference type="PANTHER" id="PTHR43811">
    <property type="entry name" value="FKBP-TYPE PEPTIDYL-PROLYL CIS-TRANS ISOMERASE FKPA"/>
    <property type="match status" value="1"/>
</dbReference>
<dbReference type="PANTHER" id="PTHR43811:SF19">
    <property type="entry name" value="39 KDA FK506-BINDING NUCLEAR PROTEIN"/>
    <property type="match status" value="1"/>
</dbReference>
<evidence type="ECO:0000256" key="2">
    <source>
        <dbReference type="ARBA" id="ARBA00013194"/>
    </source>
</evidence>
<protein>
    <recommendedName>
        <fullName evidence="2">peptidylprolyl isomerase</fullName>
        <ecNumber evidence="2">5.2.1.8</ecNumber>
    </recommendedName>
</protein>
<feature type="region of interest" description="Disordered" evidence="5">
    <location>
        <begin position="133"/>
        <end position="168"/>
    </location>
</feature>
<evidence type="ECO:0000256" key="1">
    <source>
        <dbReference type="ARBA" id="ARBA00000971"/>
    </source>
</evidence>
<dbReference type="EMBL" id="GDJX01007736">
    <property type="protein sequence ID" value="JAT60200.1"/>
    <property type="molecule type" value="Transcribed_RNA"/>
</dbReference>
<feature type="domain" description="Nucleoplasmin-like" evidence="6">
    <location>
        <begin position="39"/>
        <end position="129"/>
    </location>
</feature>
<feature type="region of interest" description="Disordered" evidence="5">
    <location>
        <begin position="284"/>
        <end position="334"/>
    </location>
</feature>
<keyword evidence="3" id="KW-0697">Rotamase</keyword>
<reference evidence="7" key="1">
    <citation type="submission" date="2015-07" db="EMBL/GenBank/DDBJ databases">
        <title>Transcriptome Assembly of Anthurium amnicola.</title>
        <authorList>
            <person name="Suzuki J."/>
        </authorList>
    </citation>
    <scope>NUCLEOTIDE SEQUENCE</scope>
</reference>
<accession>A0A1D1YZX8</accession>
<proteinExistence type="predicted"/>
<evidence type="ECO:0000256" key="3">
    <source>
        <dbReference type="ARBA" id="ARBA00023110"/>
    </source>
</evidence>
<dbReference type="InterPro" id="IPR041232">
    <property type="entry name" value="NPL"/>
</dbReference>
<comment type="catalytic activity">
    <reaction evidence="1">
        <text>[protein]-peptidylproline (omega=180) = [protein]-peptidylproline (omega=0)</text>
        <dbReference type="Rhea" id="RHEA:16237"/>
        <dbReference type="Rhea" id="RHEA-COMP:10747"/>
        <dbReference type="Rhea" id="RHEA-COMP:10748"/>
        <dbReference type="ChEBI" id="CHEBI:83833"/>
        <dbReference type="ChEBI" id="CHEBI:83834"/>
        <dbReference type="EC" id="5.2.1.8"/>
    </reaction>
</comment>
<dbReference type="EC" id="5.2.1.8" evidence="2"/>
<feature type="compositionally biased region" description="Basic and acidic residues" evidence="5">
    <location>
        <begin position="325"/>
        <end position="334"/>
    </location>
</feature>
<evidence type="ECO:0000313" key="7">
    <source>
        <dbReference type="EMBL" id="JAT60200.1"/>
    </source>
</evidence>